<dbReference type="GO" id="GO:0005315">
    <property type="term" value="F:phosphate transmembrane transporter activity"/>
    <property type="evidence" value="ECO:0007669"/>
    <property type="project" value="InterPro"/>
</dbReference>
<dbReference type="AlphaFoldDB" id="A0A2N5XMX1"/>
<keyword evidence="6" id="KW-1003">Cell membrane</keyword>
<dbReference type="GO" id="GO:0006817">
    <property type="term" value="P:phosphate ion transport"/>
    <property type="evidence" value="ECO:0007669"/>
    <property type="project" value="UniProtKB-KW"/>
</dbReference>
<keyword evidence="2 5" id="KW-0812">Transmembrane</keyword>
<comment type="caution">
    <text evidence="8">The sequence shown here is derived from an EMBL/GenBank/DDBJ whole genome shotgun (WGS) entry which is preliminary data.</text>
</comment>
<dbReference type="OrthoDB" id="9785113at2"/>
<evidence type="ECO:0000259" key="7">
    <source>
        <dbReference type="PROSITE" id="PS50928"/>
    </source>
</evidence>
<feature type="transmembrane region" description="Helical" evidence="5">
    <location>
        <begin position="484"/>
        <end position="508"/>
    </location>
</feature>
<evidence type="ECO:0000256" key="3">
    <source>
        <dbReference type="ARBA" id="ARBA00022989"/>
    </source>
</evidence>
<sequence length="516" mass="55326">MSPLWLLAVILIVALAGALLGRNRAIACVNGKVAELHSQPGYYGSYVFIWTAIPAIGFMIAVLFAQPFVNRSVVDGELRSSYTEACAREMSRIEGEAGAEEPKICLDKKDYEALDTRRALMQGVVSNVASGLTMLSDEELKQLRSGLIAVRPTLAKHGVALAENVNNSIVGAGYKLNESREVFDYILMGGVAALLALGFGLSYRRISAPLRARNRVESNIKIALIFASSIAILTTVGIVFSMLFESIHFFGHVDLLDFFFGTTWDPRFSSVGRQVDSEGGTFGLIPLLWGTLYISLVALLVAVPIGLFAAIYMAEYASRPLRAIAKPLLEILAGIPTIVYGFFALVTIGPFFRDAGATIGLTISANSVLTAGFVMGIMLIPFISSLSDDIISAVPQSLRDGSLGLGATRSETIKRVILPAALPGIVGSILLAASRAIGETMIVVMAAGIAANLTANPFEAVTTVTVKIVSQLTGDLEFNSPQTLVAFALGITLFFITLCLNIFALHIVRKYREQYD</sequence>
<protein>
    <recommendedName>
        <fullName evidence="6">Phosphate transport system permease protein</fullName>
    </recommendedName>
</protein>
<dbReference type="PANTHER" id="PTHR42727">
    <property type="entry name" value="PHOSPHATE TRANSPORT SYSTEM PERMEASE PROTEIN"/>
    <property type="match status" value="1"/>
</dbReference>
<keyword evidence="9" id="KW-1185">Reference proteome</keyword>
<organism evidence="8 9">
    <name type="scientific">Cohaesibacter celericrescens</name>
    <dbReference type="NCBI Taxonomy" id="2067669"/>
    <lineage>
        <taxon>Bacteria</taxon>
        <taxon>Pseudomonadati</taxon>
        <taxon>Pseudomonadota</taxon>
        <taxon>Alphaproteobacteria</taxon>
        <taxon>Hyphomicrobiales</taxon>
        <taxon>Cohaesibacteraceae</taxon>
    </lineage>
</organism>
<reference evidence="8 9" key="1">
    <citation type="submission" date="2018-01" db="EMBL/GenBank/DDBJ databases">
        <title>The draft genome sequence of Cohaesibacter sp. H1304.</title>
        <authorList>
            <person name="Wang N.-N."/>
            <person name="Du Z.-J."/>
        </authorList>
    </citation>
    <scope>NUCLEOTIDE SEQUENCE [LARGE SCALE GENOMIC DNA]</scope>
    <source>
        <strain evidence="8 9">H1304</strain>
    </source>
</reference>
<name>A0A2N5XMX1_9HYPH</name>
<dbReference type="GO" id="GO:0005886">
    <property type="term" value="C:plasma membrane"/>
    <property type="evidence" value="ECO:0007669"/>
    <property type="project" value="UniProtKB-SubCell"/>
</dbReference>
<dbReference type="SUPFAM" id="SSF161098">
    <property type="entry name" value="MetI-like"/>
    <property type="match status" value="1"/>
</dbReference>
<feature type="transmembrane region" description="Helical" evidence="5">
    <location>
        <begin position="358"/>
        <end position="383"/>
    </location>
</feature>
<dbReference type="PROSITE" id="PS50928">
    <property type="entry name" value="ABC_TM1"/>
    <property type="match status" value="1"/>
</dbReference>
<keyword evidence="6" id="KW-0592">Phosphate transport</keyword>
<dbReference type="PANTHER" id="PTHR42727:SF1">
    <property type="entry name" value="PHOSPHATE TRANSPORT SYSTEM PERMEASE"/>
    <property type="match status" value="1"/>
</dbReference>
<dbReference type="InterPro" id="IPR022182">
    <property type="entry name" value="PstC_N"/>
</dbReference>
<keyword evidence="4 5" id="KW-0472">Membrane</keyword>
<keyword evidence="3 5" id="KW-1133">Transmembrane helix</keyword>
<feature type="transmembrane region" description="Helical" evidence="5">
    <location>
        <begin position="292"/>
        <end position="316"/>
    </location>
</feature>
<feature type="transmembrane region" description="Helical" evidence="5">
    <location>
        <begin position="416"/>
        <end position="437"/>
    </location>
</feature>
<dbReference type="Gene3D" id="1.10.3720.10">
    <property type="entry name" value="MetI-like"/>
    <property type="match status" value="1"/>
</dbReference>
<evidence type="ECO:0000256" key="1">
    <source>
        <dbReference type="ARBA" id="ARBA00004651"/>
    </source>
</evidence>
<gene>
    <name evidence="8" type="primary">pstC</name>
    <name evidence="8" type="ORF">C0081_16910</name>
</gene>
<dbReference type="RefSeq" id="WP_101535031.1">
    <property type="nucleotide sequence ID" value="NZ_PKUQ01000042.1"/>
</dbReference>
<feature type="domain" description="ABC transmembrane type-1" evidence="7">
    <location>
        <begin position="288"/>
        <end position="504"/>
    </location>
</feature>
<evidence type="ECO:0000313" key="8">
    <source>
        <dbReference type="EMBL" id="PLW75790.1"/>
    </source>
</evidence>
<comment type="function">
    <text evidence="6">Part of the binding-protein-dependent transport system for phosphate; probably responsible for the translocation of the substrate across the membrane.</text>
</comment>
<dbReference type="CDD" id="cd06261">
    <property type="entry name" value="TM_PBP2"/>
    <property type="match status" value="1"/>
</dbReference>
<evidence type="ECO:0000256" key="2">
    <source>
        <dbReference type="ARBA" id="ARBA00022692"/>
    </source>
</evidence>
<dbReference type="Proteomes" id="UP000234881">
    <property type="component" value="Unassembled WGS sequence"/>
</dbReference>
<dbReference type="Pfam" id="PF00528">
    <property type="entry name" value="BPD_transp_1"/>
    <property type="match status" value="1"/>
</dbReference>
<dbReference type="InterPro" id="IPR011864">
    <property type="entry name" value="Phosphate_PstC"/>
</dbReference>
<proteinExistence type="inferred from homology"/>
<comment type="similarity">
    <text evidence="6">Belongs to the binding-protein-dependent transport system permease family. CysTW subfamily.</text>
</comment>
<evidence type="ECO:0000313" key="9">
    <source>
        <dbReference type="Proteomes" id="UP000234881"/>
    </source>
</evidence>
<dbReference type="NCBIfam" id="TIGR02138">
    <property type="entry name" value="phosphate_pstC"/>
    <property type="match status" value="1"/>
</dbReference>
<keyword evidence="6" id="KW-0997">Cell inner membrane</keyword>
<feature type="transmembrane region" description="Helical" evidence="5">
    <location>
        <begin position="182"/>
        <end position="201"/>
    </location>
</feature>
<feature type="transmembrane region" description="Helical" evidence="5">
    <location>
        <begin position="222"/>
        <end position="244"/>
    </location>
</feature>
<dbReference type="InterPro" id="IPR000515">
    <property type="entry name" value="MetI-like"/>
</dbReference>
<comment type="subcellular location">
    <subcellularLocation>
        <location evidence="6">Cell inner membrane</location>
        <topology evidence="6">Multi-pass membrane protein</topology>
    </subcellularLocation>
    <subcellularLocation>
        <location evidence="1 5">Cell membrane</location>
        <topology evidence="1 5">Multi-pass membrane protein</topology>
    </subcellularLocation>
</comment>
<evidence type="ECO:0000256" key="6">
    <source>
        <dbReference type="RuleBase" id="RU363054"/>
    </source>
</evidence>
<feature type="transmembrane region" description="Helical" evidence="5">
    <location>
        <begin position="43"/>
        <end position="65"/>
    </location>
</feature>
<feature type="transmembrane region" description="Helical" evidence="5">
    <location>
        <begin position="328"/>
        <end position="352"/>
    </location>
</feature>
<dbReference type="EMBL" id="PKUQ01000042">
    <property type="protein sequence ID" value="PLW75790.1"/>
    <property type="molecule type" value="Genomic_DNA"/>
</dbReference>
<evidence type="ECO:0000256" key="4">
    <source>
        <dbReference type="ARBA" id="ARBA00023136"/>
    </source>
</evidence>
<dbReference type="InterPro" id="IPR035906">
    <property type="entry name" value="MetI-like_sf"/>
</dbReference>
<evidence type="ECO:0000256" key="5">
    <source>
        <dbReference type="RuleBase" id="RU363032"/>
    </source>
</evidence>
<keyword evidence="5" id="KW-0813">Transport</keyword>
<accession>A0A2N5XMX1</accession>
<dbReference type="Pfam" id="PF12501">
    <property type="entry name" value="DUF3708"/>
    <property type="match status" value="1"/>
</dbReference>